<name>A0A6P1BGY6_9BRAD</name>
<feature type="region of interest" description="Disordered" evidence="1">
    <location>
        <begin position="50"/>
        <end position="84"/>
    </location>
</feature>
<keyword evidence="2" id="KW-1133">Transmembrane helix</keyword>
<dbReference type="Proteomes" id="UP000468531">
    <property type="component" value="Unassembled WGS sequence"/>
</dbReference>
<keyword evidence="2" id="KW-0472">Membrane</keyword>
<dbReference type="EMBL" id="VKHP01000045">
    <property type="protein sequence ID" value="NEU96891.1"/>
    <property type="molecule type" value="Genomic_DNA"/>
</dbReference>
<protein>
    <submittedName>
        <fullName evidence="3">Uncharacterized protein</fullName>
    </submittedName>
</protein>
<reference evidence="3 4" key="1">
    <citation type="journal article" date="2020" name="Arch. Microbiol.">
        <title>Bradyrhizobium uaiense sp. nov., a new highly efficient cowpea symbiont.</title>
        <authorList>
            <person name="Cabral Michel D."/>
            <person name="Azarias Guimaraes A."/>
            <person name="Martins da Costa E."/>
            <person name="Soares de Carvalho T."/>
            <person name="Balsanelli E."/>
            <person name="Willems A."/>
            <person name="Maltempi de Souza E."/>
            <person name="de Souza Moreira F.M."/>
        </authorList>
    </citation>
    <scope>NUCLEOTIDE SEQUENCE [LARGE SCALE GENOMIC DNA]</scope>
    <source>
        <strain evidence="3 4">UFLA 03-164</strain>
    </source>
</reference>
<dbReference type="AlphaFoldDB" id="A0A6P1BGY6"/>
<proteinExistence type="predicted"/>
<organism evidence="3 4">
    <name type="scientific">Bradyrhizobium uaiense</name>
    <dbReference type="NCBI Taxonomy" id="2594946"/>
    <lineage>
        <taxon>Bacteria</taxon>
        <taxon>Pseudomonadati</taxon>
        <taxon>Pseudomonadota</taxon>
        <taxon>Alphaproteobacteria</taxon>
        <taxon>Hyphomicrobiales</taxon>
        <taxon>Nitrobacteraceae</taxon>
        <taxon>Bradyrhizobium</taxon>
    </lineage>
</organism>
<keyword evidence="4" id="KW-1185">Reference proteome</keyword>
<gene>
    <name evidence="3" type="ORF">FNJ47_13835</name>
</gene>
<accession>A0A6P1BGY6</accession>
<evidence type="ECO:0000313" key="4">
    <source>
        <dbReference type="Proteomes" id="UP000468531"/>
    </source>
</evidence>
<evidence type="ECO:0000256" key="1">
    <source>
        <dbReference type="SAM" id="MobiDB-lite"/>
    </source>
</evidence>
<comment type="caution">
    <text evidence="3">The sequence shown here is derived from an EMBL/GenBank/DDBJ whole genome shotgun (WGS) entry which is preliminary data.</text>
</comment>
<sequence length="84" mass="8840">MTDLAFGRRTSGRAAIALWILIACGVIAVLAANAHMLYLASTSQPPCVDHLRQDEAGDAPGQYRAAGSSCSPSEIRPSARGNER</sequence>
<evidence type="ECO:0000256" key="2">
    <source>
        <dbReference type="SAM" id="Phobius"/>
    </source>
</evidence>
<feature type="transmembrane region" description="Helical" evidence="2">
    <location>
        <begin position="16"/>
        <end position="38"/>
    </location>
</feature>
<keyword evidence="2" id="KW-0812">Transmembrane</keyword>
<evidence type="ECO:0000313" key="3">
    <source>
        <dbReference type="EMBL" id="NEU96891.1"/>
    </source>
</evidence>
<dbReference type="RefSeq" id="WP_163153819.1">
    <property type="nucleotide sequence ID" value="NZ_VKHP01000045.1"/>
</dbReference>